<sequence>MSSDDYAAHAAWTGVHPGVTARPPRMRPASPAAVQAVSEITERVVRYLKQLGAFKAYMLQFVPSSSYAGQRFNQVDLLSANDLAQAVFGTSTTGTSSAPCGARYRDGADVNARARFT</sequence>
<reference evidence="1 2" key="1">
    <citation type="journal article" date="2020" name="J. Phycol.">
        <title>Comparative genome analysis reveals Cyanidiococcus gen. nov., a new extremophilic red algal genus sister to Cyanidioschyzon (Cyanidioschyzonaceae, Rhodophyta).</title>
        <authorList>
            <person name="Liu S.-L."/>
            <person name="Chiang Y.-R."/>
            <person name="Yoon H.S."/>
            <person name="Fu H.-Y."/>
        </authorList>
    </citation>
    <scope>NUCLEOTIDE SEQUENCE [LARGE SCALE GENOMIC DNA]</scope>
    <source>
        <strain evidence="1 2">THAL066</strain>
    </source>
</reference>
<comment type="caution">
    <text evidence="1">The sequence shown here is derived from an EMBL/GenBank/DDBJ whole genome shotgun (WGS) entry which is preliminary data.</text>
</comment>
<gene>
    <name evidence="1" type="ORF">F1559_001433</name>
</gene>
<accession>A0A7J7IQ51</accession>
<evidence type="ECO:0000313" key="2">
    <source>
        <dbReference type="Proteomes" id="UP000530660"/>
    </source>
</evidence>
<keyword evidence="2" id="KW-1185">Reference proteome</keyword>
<organism evidence="1 2">
    <name type="scientific">Cyanidiococcus yangmingshanensis</name>
    <dbReference type="NCBI Taxonomy" id="2690220"/>
    <lineage>
        <taxon>Eukaryota</taxon>
        <taxon>Rhodophyta</taxon>
        <taxon>Bangiophyceae</taxon>
        <taxon>Cyanidiales</taxon>
        <taxon>Cyanidiaceae</taxon>
        <taxon>Cyanidiococcus</taxon>
    </lineage>
</organism>
<proteinExistence type="predicted"/>
<dbReference type="AlphaFoldDB" id="A0A7J7IQ51"/>
<dbReference type="EMBL" id="VWRR01000001">
    <property type="protein sequence ID" value="KAF6005148.1"/>
    <property type="molecule type" value="Genomic_DNA"/>
</dbReference>
<protein>
    <submittedName>
        <fullName evidence="1">Uncharacterized protein</fullName>
    </submittedName>
</protein>
<evidence type="ECO:0000313" key="1">
    <source>
        <dbReference type="EMBL" id="KAF6005148.1"/>
    </source>
</evidence>
<dbReference type="Proteomes" id="UP000530660">
    <property type="component" value="Unassembled WGS sequence"/>
</dbReference>
<name>A0A7J7IQ51_9RHOD</name>